<protein>
    <recommendedName>
        <fullName evidence="9">MYND-type domain-containing protein</fullName>
    </recommendedName>
</protein>
<dbReference type="OMA" id="GQETGYK"/>
<keyword evidence="1" id="KW-0479">Metal-binding</keyword>
<evidence type="ECO:0000256" key="1">
    <source>
        <dbReference type="ARBA" id="ARBA00022723"/>
    </source>
</evidence>
<feature type="region of interest" description="Disordered" evidence="8">
    <location>
        <begin position="190"/>
        <end position="217"/>
    </location>
</feature>
<feature type="compositionally biased region" description="Basic and acidic residues" evidence="8">
    <location>
        <begin position="190"/>
        <end position="200"/>
    </location>
</feature>
<evidence type="ECO:0000256" key="4">
    <source>
        <dbReference type="ARBA" id="ARBA00022833"/>
    </source>
</evidence>
<feature type="domain" description="MYND-type" evidence="9">
    <location>
        <begin position="227"/>
        <end position="267"/>
    </location>
</feature>
<dbReference type="SUPFAM" id="SSF144232">
    <property type="entry name" value="HIT/MYND zinc finger-like"/>
    <property type="match status" value="1"/>
</dbReference>
<dbReference type="PROSITE" id="PS50297">
    <property type="entry name" value="ANK_REP_REGION"/>
    <property type="match status" value="1"/>
</dbReference>
<keyword evidence="5 6" id="KW-0040">ANK repeat</keyword>
<dbReference type="EMBL" id="DF237044">
    <property type="protein sequence ID" value="GAQ81938.1"/>
    <property type="molecule type" value="Genomic_DNA"/>
</dbReference>
<keyword evidence="11" id="KW-1185">Reference proteome</keyword>
<accession>A0A1Y1I1D8</accession>
<evidence type="ECO:0000256" key="7">
    <source>
        <dbReference type="PROSITE-ProRule" id="PRU00134"/>
    </source>
</evidence>
<evidence type="ECO:0000256" key="2">
    <source>
        <dbReference type="ARBA" id="ARBA00022737"/>
    </source>
</evidence>
<dbReference type="Proteomes" id="UP000054558">
    <property type="component" value="Unassembled WGS sequence"/>
</dbReference>
<name>A0A1Y1I1D8_KLENI</name>
<dbReference type="STRING" id="105231.A0A1Y1I1D8"/>
<dbReference type="PROSITE" id="PS01360">
    <property type="entry name" value="ZF_MYND_1"/>
    <property type="match status" value="1"/>
</dbReference>
<keyword evidence="2" id="KW-0677">Repeat</keyword>
<gene>
    <name evidence="10" type="ORF">KFL_000950140</name>
</gene>
<dbReference type="InterPro" id="IPR036770">
    <property type="entry name" value="Ankyrin_rpt-contain_sf"/>
</dbReference>
<evidence type="ECO:0000256" key="5">
    <source>
        <dbReference type="ARBA" id="ARBA00023043"/>
    </source>
</evidence>
<dbReference type="SMART" id="SM00248">
    <property type="entry name" value="ANK"/>
    <property type="match status" value="3"/>
</dbReference>
<dbReference type="Gene3D" id="1.25.40.20">
    <property type="entry name" value="Ankyrin repeat-containing domain"/>
    <property type="match status" value="1"/>
</dbReference>
<evidence type="ECO:0000256" key="8">
    <source>
        <dbReference type="SAM" id="MobiDB-lite"/>
    </source>
</evidence>
<evidence type="ECO:0000256" key="6">
    <source>
        <dbReference type="PROSITE-ProRule" id="PRU00023"/>
    </source>
</evidence>
<dbReference type="SUPFAM" id="SSF48403">
    <property type="entry name" value="Ankyrin repeat"/>
    <property type="match status" value="1"/>
</dbReference>
<proteinExistence type="predicted"/>
<dbReference type="AlphaFoldDB" id="A0A1Y1I1D8"/>
<evidence type="ECO:0000256" key="3">
    <source>
        <dbReference type="ARBA" id="ARBA00022771"/>
    </source>
</evidence>
<evidence type="ECO:0000259" key="9">
    <source>
        <dbReference type="PROSITE" id="PS50865"/>
    </source>
</evidence>
<sequence>MQEARNRMADVGETFNFLKLPSDFQKAAWCARVDLLKEFLSNPLREEFLKQREPLLNFPVLHLVVFGAQRHVERSGPPGDYPQACQLLLEAGANVHARDCNGYTALHHATSHHAQLDLARLLLKHGADPNARNRFGNNALMEPVMLNNFEACKLLYDAGADPDLEDFDGFTPRKTGMSYPALQALFARRREGRSGGEARGDAPGTNGREGAGRKPRRPEDELGMIYCSLCERKMTPVEAKRCSGCHVRPYCSKECQRNDWKEHKLTCRKDSKPHEVVVTPVVPPGVMSSVPLSQFLEDMSRGSVAEISAKVMKADKFHTSTEETNAAYAQKGRYFVLKVQVGMNMQTLKPISSQPMMAYNNSRKFQCRIEPKDPGHKIIYDRIAADGVMGLKAYFNAYVNKQKKLVIVTSPVLPAQPW</sequence>
<dbReference type="Pfam" id="PF12796">
    <property type="entry name" value="Ank_2"/>
    <property type="match status" value="1"/>
</dbReference>
<dbReference type="GO" id="GO:0008270">
    <property type="term" value="F:zinc ion binding"/>
    <property type="evidence" value="ECO:0007669"/>
    <property type="project" value="UniProtKB-KW"/>
</dbReference>
<evidence type="ECO:0000313" key="11">
    <source>
        <dbReference type="Proteomes" id="UP000054558"/>
    </source>
</evidence>
<keyword evidence="4" id="KW-0862">Zinc</keyword>
<evidence type="ECO:0000313" key="10">
    <source>
        <dbReference type="EMBL" id="GAQ81938.1"/>
    </source>
</evidence>
<organism evidence="10 11">
    <name type="scientific">Klebsormidium nitens</name>
    <name type="common">Green alga</name>
    <name type="synonym">Ulothrix nitens</name>
    <dbReference type="NCBI Taxonomy" id="105231"/>
    <lineage>
        <taxon>Eukaryota</taxon>
        <taxon>Viridiplantae</taxon>
        <taxon>Streptophyta</taxon>
        <taxon>Klebsormidiophyceae</taxon>
        <taxon>Klebsormidiales</taxon>
        <taxon>Klebsormidiaceae</taxon>
        <taxon>Klebsormidium</taxon>
    </lineage>
</organism>
<dbReference type="InterPro" id="IPR002893">
    <property type="entry name" value="Znf_MYND"/>
</dbReference>
<dbReference type="Gene3D" id="6.10.140.2220">
    <property type="match status" value="1"/>
</dbReference>
<dbReference type="PROSITE" id="PS50865">
    <property type="entry name" value="ZF_MYND_2"/>
    <property type="match status" value="1"/>
</dbReference>
<dbReference type="InterPro" id="IPR002110">
    <property type="entry name" value="Ankyrin_rpt"/>
</dbReference>
<dbReference type="PANTHER" id="PTHR24134:SF9">
    <property type="entry name" value="ANKYRIN REPEAT AND SOCS BOX PROTEIN 8"/>
    <property type="match status" value="1"/>
</dbReference>
<dbReference type="Pfam" id="PF01753">
    <property type="entry name" value="zf-MYND"/>
    <property type="match status" value="1"/>
</dbReference>
<keyword evidence="3 7" id="KW-0863">Zinc-finger</keyword>
<reference evidence="10 11" key="1">
    <citation type="journal article" date="2014" name="Nat. Commun.">
        <title>Klebsormidium flaccidum genome reveals primary factors for plant terrestrial adaptation.</title>
        <authorList>
            <person name="Hori K."/>
            <person name="Maruyama F."/>
            <person name="Fujisawa T."/>
            <person name="Togashi T."/>
            <person name="Yamamoto N."/>
            <person name="Seo M."/>
            <person name="Sato S."/>
            <person name="Yamada T."/>
            <person name="Mori H."/>
            <person name="Tajima N."/>
            <person name="Moriyama T."/>
            <person name="Ikeuchi M."/>
            <person name="Watanabe M."/>
            <person name="Wada H."/>
            <person name="Kobayashi K."/>
            <person name="Saito M."/>
            <person name="Masuda T."/>
            <person name="Sasaki-Sekimoto Y."/>
            <person name="Mashiguchi K."/>
            <person name="Awai K."/>
            <person name="Shimojima M."/>
            <person name="Masuda S."/>
            <person name="Iwai M."/>
            <person name="Nobusawa T."/>
            <person name="Narise T."/>
            <person name="Kondo S."/>
            <person name="Saito H."/>
            <person name="Sato R."/>
            <person name="Murakawa M."/>
            <person name="Ihara Y."/>
            <person name="Oshima-Yamada Y."/>
            <person name="Ohtaka K."/>
            <person name="Satoh M."/>
            <person name="Sonobe K."/>
            <person name="Ishii M."/>
            <person name="Ohtani R."/>
            <person name="Kanamori-Sato M."/>
            <person name="Honoki R."/>
            <person name="Miyazaki D."/>
            <person name="Mochizuki H."/>
            <person name="Umetsu J."/>
            <person name="Higashi K."/>
            <person name="Shibata D."/>
            <person name="Kamiya Y."/>
            <person name="Sato N."/>
            <person name="Nakamura Y."/>
            <person name="Tabata S."/>
            <person name="Ida S."/>
            <person name="Kurokawa K."/>
            <person name="Ohta H."/>
        </authorList>
    </citation>
    <scope>NUCLEOTIDE SEQUENCE [LARGE SCALE GENOMIC DNA]</scope>
    <source>
        <strain evidence="10 11">NIES-2285</strain>
    </source>
</reference>
<dbReference type="PANTHER" id="PTHR24134">
    <property type="entry name" value="ANKYRIN REPEAT-CONTAINING PROTEIN DDB_G0279043"/>
    <property type="match status" value="1"/>
</dbReference>
<dbReference type="OrthoDB" id="2423701at2759"/>
<dbReference type="PROSITE" id="PS50088">
    <property type="entry name" value="ANK_REPEAT"/>
    <property type="match status" value="1"/>
</dbReference>
<feature type="repeat" description="ANK" evidence="6">
    <location>
        <begin position="101"/>
        <end position="134"/>
    </location>
</feature>